<accession>A0A089ZI11</accession>
<dbReference type="KEGG" id="mfc:BRM9_2275"/>
<dbReference type="InterPro" id="IPR044876">
    <property type="entry name" value="HRDC_dom_sf"/>
</dbReference>
<dbReference type="HAMAP" id="MF_00864">
    <property type="entry name" value="RNApol_arch_Rpo4"/>
    <property type="match status" value="1"/>
</dbReference>
<protein>
    <recommendedName>
        <fullName evidence="1">DNA-directed RNA polymerase subunit Rpo4</fullName>
        <ecNumber evidence="1">2.7.7.6</ecNumber>
    </recommendedName>
    <alternativeName>
        <fullName evidence="1">DNA-directed RNA polymerase subunit F</fullName>
    </alternativeName>
</protein>
<name>A0A089ZI11_METFO</name>
<dbReference type="InterPro" id="IPR010924">
    <property type="entry name" value="Rpo4"/>
</dbReference>
<dbReference type="GO" id="GO:0000428">
    <property type="term" value="C:DNA-directed RNA polymerase complex"/>
    <property type="evidence" value="ECO:0007669"/>
    <property type="project" value="UniProtKB-KW"/>
</dbReference>
<dbReference type="EMBL" id="CP006933">
    <property type="protein sequence ID" value="AIS33075.1"/>
    <property type="molecule type" value="Genomic_DNA"/>
</dbReference>
<comment type="similarity">
    <text evidence="1">Belongs to the eukaryotic RPB4 RNA polymerase subunit family.</text>
</comment>
<evidence type="ECO:0000313" key="3">
    <source>
        <dbReference type="Proteomes" id="UP000029661"/>
    </source>
</evidence>
<evidence type="ECO:0000256" key="1">
    <source>
        <dbReference type="HAMAP-Rule" id="MF_00864"/>
    </source>
</evidence>
<evidence type="ECO:0000313" key="2">
    <source>
        <dbReference type="EMBL" id="AIS33075.1"/>
    </source>
</evidence>
<dbReference type="InterPro" id="IPR005574">
    <property type="entry name" value="Rpb4/RPC9"/>
</dbReference>
<dbReference type="Gene3D" id="6.10.140.10">
    <property type="match status" value="1"/>
</dbReference>
<dbReference type="PIRSF" id="PIRSF005053">
    <property type="entry name" value="RNA_pol_F_arch"/>
    <property type="match status" value="1"/>
</dbReference>
<comment type="catalytic activity">
    <reaction evidence="1">
        <text>RNA(n) + a ribonucleoside 5'-triphosphate = RNA(n+1) + diphosphate</text>
        <dbReference type="Rhea" id="RHEA:21248"/>
        <dbReference type="Rhea" id="RHEA-COMP:14527"/>
        <dbReference type="Rhea" id="RHEA-COMP:17342"/>
        <dbReference type="ChEBI" id="CHEBI:33019"/>
        <dbReference type="ChEBI" id="CHEBI:61557"/>
        <dbReference type="ChEBI" id="CHEBI:140395"/>
        <dbReference type="EC" id="2.7.7.6"/>
    </reaction>
</comment>
<dbReference type="AlphaFoldDB" id="A0A089ZI11"/>
<gene>
    <name evidence="1 2" type="primary">rpoF</name>
    <name evidence="1" type="synonym">rpo4</name>
    <name evidence="2" type="ORF">BRM9_2275</name>
</gene>
<dbReference type="EC" id="2.7.7.6" evidence="1"/>
<keyword evidence="1" id="KW-0804">Transcription</keyword>
<comment type="function">
    <text evidence="1">DNA-dependent RNA polymerase (RNAP) catalyzes the transcription of DNA into RNA using the four ribonucleoside triphosphates as substrates. This subunit is less well bound than the others.</text>
</comment>
<comment type="subcellular location">
    <subcellularLocation>
        <location evidence="1">Cytoplasm</location>
    </subcellularLocation>
</comment>
<dbReference type="GO" id="GO:0005737">
    <property type="term" value="C:cytoplasm"/>
    <property type="evidence" value="ECO:0007669"/>
    <property type="project" value="UniProtKB-SubCell"/>
</dbReference>
<comment type="subunit">
    <text evidence="1">Part of the RNA polymerase complex. Forms a stalk with Rpo7 that extends from the main structure.</text>
</comment>
<keyword evidence="1 2" id="KW-0240">DNA-directed RNA polymerase</keyword>
<dbReference type="GO" id="GO:0000166">
    <property type="term" value="F:nucleotide binding"/>
    <property type="evidence" value="ECO:0007669"/>
    <property type="project" value="InterPro"/>
</dbReference>
<dbReference type="Proteomes" id="UP000029661">
    <property type="component" value="Chromosome"/>
</dbReference>
<keyword evidence="1" id="KW-0548">Nucleotidyltransferase</keyword>
<dbReference type="PANTHER" id="PTHR39646">
    <property type="entry name" value="RNA POLYMERASE RPB4"/>
    <property type="match status" value="1"/>
</dbReference>
<dbReference type="InterPro" id="IPR010997">
    <property type="entry name" value="HRDC-like_sf"/>
</dbReference>
<sequence>MVMIGKKVLETEPIPLAKVKPLLEDREKVHELNYEQNLALDHVTKFSKVPVENAEKLVAELEEIIKKTQAIKIADIMPEDMDDMRLIFAKERGSHKKEELEDILKIVDKYREEE</sequence>
<dbReference type="STRING" id="2162.BRM9_2275"/>
<keyword evidence="1" id="KW-0963">Cytoplasm</keyword>
<dbReference type="SUPFAM" id="SSF47819">
    <property type="entry name" value="HRDC-like"/>
    <property type="match status" value="1"/>
</dbReference>
<keyword evidence="1" id="KW-0808">Transferase</keyword>
<proteinExistence type="inferred from homology"/>
<reference evidence="2 3" key="1">
    <citation type="submission" date="2013-12" db="EMBL/GenBank/DDBJ databases">
        <title>The complete genome sequence of Methanobacterium sp. BRM9.</title>
        <authorList>
            <consortium name="Pastoral Greenhouse Gas Research Consortium"/>
            <person name="Kelly W.J."/>
            <person name="Leahy S.C."/>
            <person name="Perry R."/>
            <person name="Li D."/>
            <person name="Altermann E."/>
            <person name="Lambie S.C."/>
            <person name="Attwood G.T."/>
        </authorList>
    </citation>
    <scope>NUCLEOTIDE SEQUENCE [LARGE SCALE GENOMIC DNA]</scope>
    <source>
        <strain evidence="2 3">BRM9</strain>
    </source>
</reference>
<dbReference type="Pfam" id="PF03874">
    <property type="entry name" value="RNA_pol_Rpb4"/>
    <property type="match status" value="1"/>
</dbReference>
<dbReference type="GO" id="GO:0006352">
    <property type="term" value="P:DNA-templated transcription initiation"/>
    <property type="evidence" value="ECO:0007669"/>
    <property type="project" value="InterPro"/>
</dbReference>
<dbReference type="PANTHER" id="PTHR39646:SF1">
    <property type="entry name" value="DNA-DIRECTED RNA POLYMERASE SUBUNIT RPO4"/>
    <property type="match status" value="1"/>
</dbReference>
<dbReference type="Gene3D" id="1.10.150.80">
    <property type="entry name" value="HRDC domain"/>
    <property type="match status" value="1"/>
</dbReference>
<organism evidence="2 3">
    <name type="scientific">Methanobacterium formicicum</name>
    <dbReference type="NCBI Taxonomy" id="2162"/>
    <lineage>
        <taxon>Archaea</taxon>
        <taxon>Methanobacteriati</taxon>
        <taxon>Methanobacteriota</taxon>
        <taxon>Methanomada group</taxon>
        <taxon>Methanobacteria</taxon>
        <taxon>Methanobacteriales</taxon>
        <taxon>Methanobacteriaceae</taxon>
        <taxon>Methanobacterium</taxon>
    </lineage>
</organism>
<dbReference type="GO" id="GO:0003899">
    <property type="term" value="F:DNA-directed RNA polymerase activity"/>
    <property type="evidence" value="ECO:0007669"/>
    <property type="project" value="UniProtKB-UniRule"/>
</dbReference>